<protein>
    <recommendedName>
        <fullName evidence="4">NAD(P)/FAD-dependent oxidoreductase</fullName>
    </recommendedName>
</protein>
<dbReference type="EMBL" id="PZJJ01000010">
    <property type="protein sequence ID" value="PTL39072.1"/>
    <property type="molecule type" value="Genomic_DNA"/>
</dbReference>
<evidence type="ECO:0000313" key="2">
    <source>
        <dbReference type="EMBL" id="PTL39072.1"/>
    </source>
</evidence>
<dbReference type="PANTHER" id="PTHR43539:SF78">
    <property type="entry name" value="FLAVIN-CONTAINING MONOOXYGENASE"/>
    <property type="match status" value="1"/>
</dbReference>
<dbReference type="InterPro" id="IPR036188">
    <property type="entry name" value="FAD/NAD-bd_sf"/>
</dbReference>
<dbReference type="PANTHER" id="PTHR43539">
    <property type="entry name" value="FLAVIN-BINDING MONOOXYGENASE-LIKE PROTEIN (AFU_ORTHOLOGUE AFUA_4G09220)"/>
    <property type="match status" value="1"/>
</dbReference>
<dbReference type="SUPFAM" id="SSF51905">
    <property type="entry name" value="FAD/NAD(P)-binding domain"/>
    <property type="match status" value="1"/>
</dbReference>
<dbReference type="PRINTS" id="PR00368">
    <property type="entry name" value="FADPNR"/>
</dbReference>
<dbReference type="GO" id="GO:0004497">
    <property type="term" value="F:monooxygenase activity"/>
    <property type="evidence" value="ECO:0007669"/>
    <property type="project" value="TreeGrafter"/>
</dbReference>
<sequence>MGRRTQLKKKVIIIGAGPYGISLAYELWRKDISFEIIGQPFDLWMKHTMPKMAIRSDRHSSEIYSKDKAFDLTKFIYRHEPKQAKKILKDRLPSELYRDYLRDVLEKLPFPIKKEKVVDVQKTTRSFVCRTESGELLESHSVIVATGIENHKVVPDNLKNNVPVIHSWDVGDHLSVEAKDILLIGGGQSAAEAAEHFSKTNRVTWVMRKSPIFYSEPINLPKPLFKAALLLSPYFYFLPKVFKKSLGRKFVETTITPDMMKVLSKDNVTLLCSEAEALDLSSESTQAYSRTLQTKFDLILAATGYRYDLENLSFLGEEIRKNVDTNDGIPAINYNFESSLPGLYFVGGIVEPSYGPAQRFLMGARHVTHRLGKVL</sequence>
<dbReference type="Proteomes" id="UP000240509">
    <property type="component" value="Unassembled WGS sequence"/>
</dbReference>
<dbReference type="GO" id="GO:0050660">
    <property type="term" value="F:flavin adenine dinucleotide binding"/>
    <property type="evidence" value="ECO:0007669"/>
    <property type="project" value="TreeGrafter"/>
</dbReference>
<evidence type="ECO:0008006" key="4">
    <source>
        <dbReference type="Google" id="ProtNLM"/>
    </source>
</evidence>
<organism evidence="2 3">
    <name type="scientific">Alkalicoccus saliphilus</name>
    <dbReference type="NCBI Taxonomy" id="200989"/>
    <lineage>
        <taxon>Bacteria</taxon>
        <taxon>Bacillati</taxon>
        <taxon>Bacillota</taxon>
        <taxon>Bacilli</taxon>
        <taxon>Bacillales</taxon>
        <taxon>Bacillaceae</taxon>
        <taxon>Alkalicoccus</taxon>
    </lineage>
</organism>
<proteinExistence type="predicted"/>
<reference evidence="2 3" key="1">
    <citation type="submission" date="2018-03" db="EMBL/GenBank/DDBJ databases">
        <title>Alkalicoccus saliphilus sp. nov., isolated from a mineral pool.</title>
        <authorList>
            <person name="Zhao B."/>
        </authorList>
    </citation>
    <scope>NUCLEOTIDE SEQUENCE [LARGE SCALE GENOMIC DNA]</scope>
    <source>
        <strain evidence="2 3">6AG</strain>
    </source>
</reference>
<accession>A0A2T4U6P5</accession>
<name>A0A2T4U6P5_9BACI</name>
<dbReference type="Pfam" id="PF13738">
    <property type="entry name" value="Pyr_redox_3"/>
    <property type="match status" value="1"/>
</dbReference>
<evidence type="ECO:0000256" key="1">
    <source>
        <dbReference type="ARBA" id="ARBA00023002"/>
    </source>
</evidence>
<evidence type="ECO:0000313" key="3">
    <source>
        <dbReference type="Proteomes" id="UP000240509"/>
    </source>
</evidence>
<keyword evidence="1" id="KW-0560">Oxidoreductase</keyword>
<gene>
    <name evidence="2" type="ORF">C6Y45_07775</name>
</gene>
<dbReference type="AlphaFoldDB" id="A0A2T4U6P5"/>
<dbReference type="InterPro" id="IPR050982">
    <property type="entry name" value="Auxin_biosynth/cation_transpt"/>
</dbReference>
<dbReference type="PRINTS" id="PR00469">
    <property type="entry name" value="PNDRDTASEII"/>
</dbReference>
<dbReference type="Gene3D" id="3.50.50.60">
    <property type="entry name" value="FAD/NAD(P)-binding domain"/>
    <property type="match status" value="1"/>
</dbReference>
<keyword evidence="3" id="KW-1185">Reference proteome</keyword>
<comment type="caution">
    <text evidence="2">The sequence shown here is derived from an EMBL/GenBank/DDBJ whole genome shotgun (WGS) entry which is preliminary data.</text>
</comment>